<feature type="region of interest" description="Disordered" evidence="1">
    <location>
        <begin position="41"/>
        <end position="120"/>
    </location>
</feature>
<dbReference type="EMBL" id="JAHLQT010034244">
    <property type="protein sequence ID" value="KAG7158979.1"/>
    <property type="molecule type" value="Genomic_DNA"/>
</dbReference>
<reference evidence="2" key="1">
    <citation type="journal article" date="2021" name="Sci. Adv.">
        <title>The American lobster genome reveals insights on longevity, neural, and immune adaptations.</title>
        <authorList>
            <person name="Polinski J.M."/>
            <person name="Zimin A.V."/>
            <person name="Clark K.F."/>
            <person name="Kohn A.B."/>
            <person name="Sadowski N."/>
            <person name="Timp W."/>
            <person name="Ptitsyn A."/>
            <person name="Khanna P."/>
            <person name="Romanova D.Y."/>
            <person name="Williams P."/>
            <person name="Greenwood S.J."/>
            <person name="Moroz L.L."/>
            <person name="Walt D.R."/>
            <person name="Bodnar A.G."/>
        </authorList>
    </citation>
    <scope>NUCLEOTIDE SEQUENCE</scope>
    <source>
        <strain evidence="2">GMGI-L3</strain>
    </source>
</reference>
<feature type="compositionally biased region" description="Basic and acidic residues" evidence="1">
    <location>
        <begin position="63"/>
        <end position="77"/>
    </location>
</feature>
<protein>
    <submittedName>
        <fullName evidence="2">Uncharacterized protein</fullName>
    </submittedName>
</protein>
<accession>A0A8J5JTM0</accession>
<evidence type="ECO:0000313" key="3">
    <source>
        <dbReference type="Proteomes" id="UP000747542"/>
    </source>
</evidence>
<organism evidence="2 3">
    <name type="scientific">Homarus americanus</name>
    <name type="common">American lobster</name>
    <dbReference type="NCBI Taxonomy" id="6706"/>
    <lineage>
        <taxon>Eukaryota</taxon>
        <taxon>Metazoa</taxon>
        <taxon>Ecdysozoa</taxon>
        <taxon>Arthropoda</taxon>
        <taxon>Crustacea</taxon>
        <taxon>Multicrustacea</taxon>
        <taxon>Malacostraca</taxon>
        <taxon>Eumalacostraca</taxon>
        <taxon>Eucarida</taxon>
        <taxon>Decapoda</taxon>
        <taxon>Pleocyemata</taxon>
        <taxon>Astacidea</taxon>
        <taxon>Nephropoidea</taxon>
        <taxon>Nephropidae</taxon>
        <taxon>Homarus</taxon>
    </lineage>
</organism>
<proteinExistence type="predicted"/>
<dbReference type="Proteomes" id="UP000747542">
    <property type="component" value="Unassembled WGS sequence"/>
</dbReference>
<comment type="caution">
    <text evidence="2">The sequence shown here is derived from an EMBL/GenBank/DDBJ whole genome shotgun (WGS) entry which is preliminary data.</text>
</comment>
<dbReference type="AlphaFoldDB" id="A0A8J5JTM0"/>
<gene>
    <name evidence="2" type="ORF">Hamer_G006369</name>
</gene>
<sequence length="120" mass="13318">MINVPAFTGVPNSRHQFITYNQHHSRNADLEVKGSLFLSGRGARDETEDEVSDDGKSLTLDNLGERNEARESTDHHHQQPSHNFLLEPATPLYKALEAAGTSQQQDAVPAHTPQEDADFD</sequence>
<evidence type="ECO:0000313" key="2">
    <source>
        <dbReference type="EMBL" id="KAG7158979.1"/>
    </source>
</evidence>
<name>A0A8J5JTM0_HOMAM</name>
<keyword evidence="3" id="KW-1185">Reference proteome</keyword>
<evidence type="ECO:0000256" key="1">
    <source>
        <dbReference type="SAM" id="MobiDB-lite"/>
    </source>
</evidence>